<evidence type="ECO:0000313" key="3">
    <source>
        <dbReference type="Proteomes" id="UP000199408"/>
    </source>
</evidence>
<dbReference type="GO" id="GO:0008168">
    <property type="term" value="F:methyltransferase activity"/>
    <property type="evidence" value="ECO:0007669"/>
    <property type="project" value="UniProtKB-KW"/>
</dbReference>
<dbReference type="EMBL" id="FMDN01000015">
    <property type="protein sequence ID" value="SCG60864.1"/>
    <property type="molecule type" value="Genomic_DNA"/>
</dbReference>
<dbReference type="OrthoDB" id="20930at2"/>
<evidence type="ECO:0000259" key="1">
    <source>
        <dbReference type="Pfam" id="PF08242"/>
    </source>
</evidence>
<dbReference type="InterPro" id="IPR029063">
    <property type="entry name" value="SAM-dependent_MTases_sf"/>
</dbReference>
<reference evidence="3" key="1">
    <citation type="submission" date="2016-06" db="EMBL/GenBank/DDBJ databases">
        <authorList>
            <person name="Varghese N."/>
        </authorList>
    </citation>
    <scope>NUCLEOTIDE SEQUENCE [LARGE SCALE GENOMIC DNA]</scope>
    <source>
        <strain evidence="3">DSM 43171</strain>
    </source>
</reference>
<feature type="domain" description="Methyltransferase type 12" evidence="1">
    <location>
        <begin position="94"/>
        <end position="177"/>
    </location>
</feature>
<keyword evidence="2" id="KW-0489">Methyltransferase</keyword>
<gene>
    <name evidence="2" type="ORF">GA0070560_11588</name>
</gene>
<dbReference type="SUPFAM" id="SSF53335">
    <property type="entry name" value="S-adenosyl-L-methionine-dependent methyltransferases"/>
    <property type="match status" value="1"/>
</dbReference>
<dbReference type="GO" id="GO:0032259">
    <property type="term" value="P:methylation"/>
    <property type="evidence" value="ECO:0007669"/>
    <property type="project" value="UniProtKB-KW"/>
</dbReference>
<proteinExistence type="predicted"/>
<dbReference type="Proteomes" id="UP000199408">
    <property type="component" value="Unassembled WGS sequence"/>
</dbReference>
<evidence type="ECO:0000313" key="2">
    <source>
        <dbReference type="EMBL" id="SCG60864.1"/>
    </source>
</evidence>
<dbReference type="STRING" id="47864.GA0070560_11588"/>
<keyword evidence="3" id="KW-1185">Reference proteome</keyword>
<name>A0A1C5IRC1_9ACTN</name>
<keyword evidence="2" id="KW-0808">Transferase</keyword>
<dbReference type="Gene3D" id="3.40.50.150">
    <property type="entry name" value="Vaccinia Virus protein VP39"/>
    <property type="match status" value="1"/>
</dbReference>
<protein>
    <submittedName>
        <fullName evidence="2">Methyltransferase domain-containing protein</fullName>
    </submittedName>
</protein>
<sequence length="239" mass="26597">MNKITVREVIRHGLHATAFDRLLLRRRAARGVDVGYLFAGSRRQVFEQIYRQGAWLKGEQQWSRSGAGSEIEATGELRAALPGVLARLGARSLLDVGCGDFNWMREVELGVEYTGVDIVESVIRANTESHASPHRSFRCLDAVQGPLPRADAVLCREVLFHLSFADAERVLANIRSCGARHLIATSDDATGFNADIRTGDFRLLNLRRRPFTFPAPLHRIADDAVQPGRGIGVWRIEDI</sequence>
<accession>A0A1C5IRC1</accession>
<dbReference type="AlphaFoldDB" id="A0A1C5IRC1"/>
<dbReference type="InterPro" id="IPR013217">
    <property type="entry name" value="Methyltransf_12"/>
</dbReference>
<dbReference type="Pfam" id="PF08242">
    <property type="entry name" value="Methyltransf_12"/>
    <property type="match status" value="1"/>
</dbReference>
<organism evidence="2 3">
    <name type="scientific">Micromonospora halophytica</name>
    <dbReference type="NCBI Taxonomy" id="47864"/>
    <lineage>
        <taxon>Bacteria</taxon>
        <taxon>Bacillati</taxon>
        <taxon>Actinomycetota</taxon>
        <taxon>Actinomycetes</taxon>
        <taxon>Micromonosporales</taxon>
        <taxon>Micromonosporaceae</taxon>
        <taxon>Micromonospora</taxon>
    </lineage>
</organism>
<dbReference type="RefSeq" id="WP_091299476.1">
    <property type="nucleotide sequence ID" value="NZ_FMDN01000015.1"/>
</dbReference>